<accession>A0AC61MY21</accession>
<dbReference type="Proteomes" id="UP000682782">
    <property type="component" value="Chromosome"/>
</dbReference>
<proteinExistence type="predicted"/>
<sequence length="571" mass="64255">MTPATAFSAQSKAMPQKPVFARAPILAVSHCFPCNGTIRTTDESIKNLYVTAGRWIDNPYLWEGLFRVACLIKNKPMEEPVTALILNAVRDTENGSAEGCLSRQISIIRAAFAVYEYNTDRMLLQRLAVWCHYLEIEFEHLIKEDPEPLYKPADLMEFLVRFYQVTGLKAVLRICTRLRAAAFNWTSALHTFQQSIPVCTDELHPVMPELTEAPEDIDYDEKEKLINHAEMLADGIRYSVFSGIFSGNGQDLAAGKVVWRYLRKHHHALCGGTTSNPYLCGNAPEQPISNCTVAAWVEAFASQLILEDSEWALDELIRIVFNSLEDCLNKERAGNIQKVNGSAYAFNQSGETADLYARLTRAAAVVYQHAVTLKEKGICVNYTVPGKFLLMIRKQAVILNMNEDSLQLQCKKTINAYLDVFIPVTGTSVIKLTGSQEDTDLTDTVVSKESGYYVHLKKEWQNQDGVLFEDTDRVISEDTHHQGICYIHNNRLYALPVKKDDPNYAVHSGSEIYDGGVKVSMSVIPGTYHPDKKTDIPVLPVSDSQAELKELIPYSRTKDRMTMFPRIKTHV</sequence>
<evidence type="ECO:0000313" key="1">
    <source>
        <dbReference type="EMBL" id="QUC67947.1"/>
    </source>
</evidence>
<evidence type="ECO:0000313" key="2">
    <source>
        <dbReference type="Proteomes" id="UP000682782"/>
    </source>
</evidence>
<gene>
    <name evidence="1" type="ORF">JYE49_04395</name>
</gene>
<keyword evidence="2" id="KW-1185">Reference proteome</keyword>
<protein>
    <submittedName>
        <fullName evidence="1">Uncharacterized protein</fullName>
    </submittedName>
</protein>
<dbReference type="EMBL" id="CP068393">
    <property type="protein sequence ID" value="QUC67947.1"/>
    <property type="molecule type" value="Genomic_DNA"/>
</dbReference>
<name>A0AC61MY21_9FIRM</name>
<organism evidence="1 2">
    <name type="scientific">Aristaeella hokkaidonensis</name>
    <dbReference type="NCBI Taxonomy" id="3046382"/>
    <lineage>
        <taxon>Bacteria</taxon>
        <taxon>Bacillati</taxon>
        <taxon>Bacillota</taxon>
        <taxon>Clostridia</taxon>
        <taxon>Eubacteriales</taxon>
        <taxon>Aristaeellaceae</taxon>
        <taxon>Aristaeella</taxon>
    </lineage>
</organism>
<reference evidence="1" key="1">
    <citation type="submission" date="2021-01" db="EMBL/GenBank/DDBJ databases">
        <title>Complete genome sequence of Clostridiales bacterium R-7.</title>
        <authorList>
            <person name="Mahoney-Kurpe S.C."/>
            <person name="Palevich N."/>
            <person name="Koike S."/>
            <person name="Moon C.D."/>
            <person name="Attwood G.T."/>
        </authorList>
    </citation>
    <scope>NUCLEOTIDE SEQUENCE</scope>
    <source>
        <strain evidence="1">R-7</strain>
    </source>
</reference>